<accession>X1F9V2</accession>
<evidence type="ECO:0000256" key="2">
    <source>
        <dbReference type="ARBA" id="ARBA00022801"/>
    </source>
</evidence>
<dbReference type="EMBL" id="BART01031814">
    <property type="protein sequence ID" value="GAH17513.1"/>
    <property type="molecule type" value="Genomic_DNA"/>
</dbReference>
<protein>
    <recommendedName>
        <fullName evidence="3">Sulfatase N-terminal domain-containing protein</fullName>
    </recommendedName>
</protein>
<dbReference type="SUPFAM" id="SSF53649">
    <property type="entry name" value="Alkaline phosphatase-like"/>
    <property type="match status" value="1"/>
</dbReference>
<comment type="caution">
    <text evidence="4">The sequence shown here is derived from an EMBL/GenBank/DDBJ whole genome shotgun (WGS) entry which is preliminary data.</text>
</comment>
<feature type="domain" description="Sulfatase N-terminal" evidence="3">
    <location>
        <begin position="30"/>
        <end position="61"/>
    </location>
</feature>
<dbReference type="InterPro" id="IPR000917">
    <property type="entry name" value="Sulfatase_N"/>
</dbReference>
<dbReference type="PANTHER" id="PTHR42693:SF53">
    <property type="entry name" value="ENDO-4-O-SULFATASE"/>
    <property type="match status" value="1"/>
</dbReference>
<evidence type="ECO:0000256" key="1">
    <source>
        <dbReference type="ARBA" id="ARBA00008779"/>
    </source>
</evidence>
<dbReference type="PANTHER" id="PTHR42693">
    <property type="entry name" value="ARYLSULFATASE FAMILY MEMBER"/>
    <property type="match status" value="1"/>
</dbReference>
<dbReference type="GO" id="GO:0004065">
    <property type="term" value="F:arylsulfatase activity"/>
    <property type="evidence" value="ECO:0007669"/>
    <property type="project" value="TreeGrafter"/>
</dbReference>
<reference evidence="4" key="1">
    <citation type="journal article" date="2014" name="Front. Microbiol.">
        <title>High frequency of phylogenetically diverse reductive dehalogenase-homologous genes in deep subseafloor sedimentary metagenomes.</title>
        <authorList>
            <person name="Kawai M."/>
            <person name="Futagami T."/>
            <person name="Toyoda A."/>
            <person name="Takaki Y."/>
            <person name="Nishi S."/>
            <person name="Hori S."/>
            <person name="Arai W."/>
            <person name="Tsubouchi T."/>
            <person name="Morono Y."/>
            <person name="Uchiyama I."/>
            <person name="Ito T."/>
            <person name="Fujiyama A."/>
            <person name="Inagaki F."/>
            <person name="Takami H."/>
        </authorList>
    </citation>
    <scope>NUCLEOTIDE SEQUENCE</scope>
    <source>
        <strain evidence="4">Expedition CK06-06</strain>
    </source>
</reference>
<dbReference type="AlphaFoldDB" id="X1F9V2"/>
<sequence>MARYALCLFSSLLFLLGVLKASAASAAEQPNIIFIFADDWGWGDLSCHGHPYVKTPNIDRLFSPG</sequence>
<evidence type="ECO:0000313" key="4">
    <source>
        <dbReference type="EMBL" id="GAH17513.1"/>
    </source>
</evidence>
<gene>
    <name evidence="4" type="ORF">S01H4_55171</name>
</gene>
<name>X1F9V2_9ZZZZ</name>
<evidence type="ECO:0000259" key="3">
    <source>
        <dbReference type="Pfam" id="PF00884"/>
    </source>
</evidence>
<comment type="similarity">
    <text evidence="1">Belongs to the sulfatase family.</text>
</comment>
<organism evidence="4">
    <name type="scientific">marine sediment metagenome</name>
    <dbReference type="NCBI Taxonomy" id="412755"/>
    <lineage>
        <taxon>unclassified sequences</taxon>
        <taxon>metagenomes</taxon>
        <taxon>ecological metagenomes</taxon>
    </lineage>
</organism>
<feature type="non-terminal residue" evidence="4">
    <location>
        <position position="65"/>
    </location>
</feature>
<proteinExistence type="inferred from homology"/>
<dbReference type="InterPro" id="IPR050738">
    <property type="entry name" value="Sulfatase"/>
</dbReference>
<keyword evidence="2" id="KW-0378">Hydrolase</keyword>
<dbReference type="Gene3D" id="3.40.720.10">
    <property type="entry name" value="Alkaline Phosphatase, subunit A"/>
    <property type="match status" value="1"/>
</dbReference>
<dbReference type="Pfam" id="PF00884">
    <property type="entry name" value="Sulfatase"/>
    <property type="match status" value="1"/>
</dbReference>
<dbReference type="InterPro" id="IPR017850">
    <property type="entry name" value="Alkaline_phosphatase_core_sf"/>
</dbReference>